<keyword evidence="2" id="KW-0732">Signal</keyword>
<dbReference type="EnsemblFungi" id="PTTG_25630-t43_1">
    <property type="protein sequence ID" value="PTTG_25630-t43_1-p1"/>
    <property type="gene ID" value="PTTG_25630"/>
</dbReference>
<protein>
    <submittedName>
        <fullName evidence="3 4">Uncharacterized protein</fullName>
    </submittedName>
</protein>
<reference evidence="4 5" key="3">
    <citation type="journal article" date="2017" name="G3 (Bethesda)">
        <title>Comparative analysis highlights variable genome content of wheat rusts and divergence of the mating loci.</title>
        <authorList>
            <person name="Cuomo C.A."/>
            <person name="Bakkeren G."/>
            <person name="Khalil H.B."/>
            <person name="Panwar V."/>
            <person name="Joly D."/>
            <person name="Linning R."/>
            <person name="Sakthikumar S."/>
            <person name="Song X."/>
            <person name="Adiconis X."/>
            <person name="Fan L."/>
            <person name="Goldberg J.M."/>
            <person name="Levin J.Z."/>
            <person name="Young S."/>
            <person name="Zeng Q."/>
            <person name="Anikster Y."/>
            <person name="Bruce M."/>
            <person name="Wang M."/>
            <person name="Yin C."/>
            <person name="McCallum B."/>
            <person name="Szabo L.J."/>
            <person name="Hulbert S."/>
            <person name="Chen X."/>
            <person name="Fellers J.P."/>
        </authorList>
    </citation>
    <scope>NUCLEOTIDE SEQUENCE</scope>
    <source>
        <strain evidence="4">isolate 1-1 / race 1 (BBBD)</strain>
        <strain evidence="5">Isolate 1-1 / race 1 (BBBD)</strain>
    </source>
</reference>
<proteinExistence type="predicted"/>
<sequence>MRVEIHHLVYFGLMIACIAVDEDTREFASLWDGHAQADGLTVAVSPLTDLHRTNQDHPPEAINFLSKLEAHPNNHHKKGRKGKKPSFLGPLVPGSQIPTMKWGEDLRLLSNSDEDLAPSGSTCYRDLPQASAPSHDRIGILSSSSTREYKSRDSPMKSRVLELVVRTQLRWTREET</sequence>
<gene>
    <name evidence="3" type="ORF">PTTG_25630</name>
</gene>
<name>A0A180H114_PUCT1</name>
<accession>A0A180H114</accession>
<evidence type="ECO:0000256" key="1">
    <source>
        <dbReference type="SAM" id="MobiDB-lite"/>
    </source>
</evidence>
<evidence type="ECO:0000313" key="3">
    <source>
        <dbReference type="EMBL" id="OAV98735.1"/>
    </source>
</evidence>
<dbReference type="VEuPathDB" id="FungiDB:PTTG_25630"/>
<evidence type="ECO:0000313" key="4">
    <source>
        <dbReference type="EnsemblFungi" id="PTTG_25630-t43_1-p1"/>
    </source>
</evidence>
<feature type="region of interest" description="Disordered" evidence="1">
    <location>
        <begin position="126"/>
        <end position="156"/>
    </location>
</feature>
<feature type="chain" id="PRO_5008110519" evidence="2">
    <location>
        <begin position="20"/>
        <end position="176"/>
    </location>
</feature>
<reference evidence="3" key="1">
    <citation type="submission" date="2009-11" db="EMBL/GenBank/DDBJ databases">
        <authorList>
            <consortium name="The Broad Institute Genome Sequencing Platform"/>
            <person name="Ward D."/>
            <person name="Feldgarden M."/>
            <person name="Earl A."/>
            <person name="Young S.K."/>
            <person name="Zeng Q."/>
            <person name="Koehrsen M."/>
            <person name="Alvarado L."/>
            <person name="Berlin A."/>
            <person name="Bochicchio J."/>
            <person name="Borenstein D."/>
            <person name="Chapman S.B."/>
            <person name="Chen Z."/>
            <person name="Engels R."/>
            <person name="Freedman E."/>
            <person name="Gellesch M."/>
            <person name="Goldberg J."/>
            <person name="Griggs A."/>
            <person name="Gujja S."/>
            <person name="Heilman E."/>
            <person name="Heiman D."/>
            <person name="Hepburn T."/>
            <person name="Howarth C."/>
            <person name="Jen D."/>
            <person name="Larson L."/>
            <person name="Lewis B."/>
            <person name="Mehta T."/>
            <person name="Park D."/>
            <person name="Pearson M."/>
            <person name="Roberts A."/>
            <person name="Saif S."/>
            <person name="Shea T."/>
            <person name="Shenoy N."/>
            <person name="Sisk P."/>
            <person name="Stolte C."/>
            <person name="Sykes S."/>
            <person name="Thomson T."/>
            <person name="Walk T."/>
            <person name="White J."/>
            <person name="Yandava C."/>
            <person name="Izard J."/>
            <person name="Baranova O.V."/>
            <person name="Blanton J.M."/>
            <person name="Tanner A.C."/>
            <person name="Dewhirst F.E."/>
            <person name="Haas B."/>
            <person name="Nusbaum C."/>
            <person name="Birren B."/>
        </authorList>
    </citation>
    <scope>NUCLEOTIDE SEQUENCE [LARGE SCALE GENOMIC DNA]</scope>
    <source>
        <strain evidence="3">1-1 BBBD Race 1</strain>
    </source>
</reference>
<feature type="signal peptide" evidence="2">
    <location>
        <begin position="1"/>
        <end position="19"/>
    </location>
</feature>
<evidence type="ECO:0000256" key="2">
    <source>
        <dbReference type="SAM" id="SignalP"/>
    </source>
</evidence>
<reference evidence="3" key="2">
    <citation type="submission" date="2016-05" db="EMBL/GenBank/DDBJ databases">
        <title>Comparative analysis highlights variable genome content of wheat rusts and divergence of the mating loci.</title>
        <authorList>
            <person name="Cuomo C.A."/>
            <person name="Bakkeren G."/>
            <person name="Szabo L."/>
            <person name="Khalil H."/>
            <person name="Joly D."/>
            <person name="Goldberg J."/>
            <person name="Young S."/>
            <person name="Zeng Q."/>
            <person name="Fellers J."/>
        </authorList>
    </citation>
    <scope>NUCLEOTIDE SEQUENCE [LARGE SCALE GENOMIC DNA]</scope>
    <source>
        <strain evidence="3">1-1 BBBD Race 1</strain>
    </source>
</reference>
<feature type="compositionally biased region" description="Basic and acidic residues" evidence="1">
    <location>
        <begin position="147"/>
        <end position="156"/>
    </location>
</feature>
<dbReference type="Proteomes" id="UP000005240">
    <property type="component" value="Unassembled WGS sequence"/>
</dbReference>
<keyword evidence="5" id="KW-1185">Reference proteome</keyword>
<dbReference type="AlphaFoldDB" id="A0A180H114"/>
<dbReference type="EMBL" id="ADAS02000006">
    <property type="protein sequence ID" value="OAV98735.1"/>
    <property type="molecule type" value="Genomic_DNA"/>
</dbReference>
<dbReference type="PROSITE" id="PS51257">
    <property type="entry name" value="PROKAR_LIPOPROTEIN"/>
    <property type="match status" value="1"/>
</dbReference>
<reference evidence="4" key="4">
    <citation type="submission" date="2025-05" db="UniProtKB">
        <authorList>
            <consortium name="EnsemblFungi"/>
        </authorList>
    </citation>
    <scope>IDENTIFICATION</scope>
    <source>
        <strain evidence="4">isolate 1-1 / race 1 (BBBD)</strain>
    </source>
</reference>
<evidence type="ECO:0000313" key="5">
    <source>
        <dbReference type="Proteomes" id="UP000005240"/>
    </source>
</evidence>
<organism evidence="3">
    <name type="scientific">Puccinia triticina (isolate 1-1 / race 1 (BBBD))</name>
    <name type="common">Brown leaf rust fungus</name>
    <dbReference type="NCBI Taxonomy" id="630390"/>
    <lineage>
        <taxon>Eukaryota</taxon>
        <taxon>Fungi</taxon>
        <taxon>Dikarya</taxon>
        <taxon>Basidiomycota</taxon>
        <taxon>Pucciniomycotina</taxon>
        <taxon>Pucciniomycetes</taxon>
        <taxon>Pucciniales</taxon>
        <taxon>Pucciniaceae</taxon>
        <taxon>Puccinia</taxon>
    </lineage>
</organism>